<dbReference type="PRINTS" id="PR00332">
    <property type="entry name" value="HISTRIAD"/>
</dbReference>
<dbReference type="PANTHER" id="PTHR23089">
    <property type="entry name" value="HISTIDINE TRIAD HIT PROTEIN"/>
    <property type="match status" value="1"/>
</dbReference>
<dbReference type="InterPro" id="IPR019808">
    <property type="entry name" value="Histidine_triad_CS"/>
</dbReference>
<evidence type="ECO:0000313" key="4">
    <source>
        <dbReference type="Proteomes" id="UP001430796"/>
    </source>
</evidence>
<dbReference type="PROSITE" id="PS00892">
    <property type="entry name" value="HIT_1"/>
    <property type="match status" value="1"/>
</dbReference>
<dbReference type="EMBL" id="JAKJPO010000016">
    <property type="protein sequence ID" value="MCF7223470.1"/>
    <property type="molecule type" value="Genomic_DNA"/>
</dbReference>
<accession>A0ABS9HYM7</accession>
<dbReference type="CDD" id="cd01276">
    <property type="entry name" value="PKCI_related"/>
    <property type="match status" value="1"/>
</dbReference>
<comment type="caution">
    <text evidence="1">Lacks conserved residue(s) required for the propagation of feature annotation.</text>
</comment>
<evidence type="ECO:0000256" key="1">
    <source>
        <dbReference type="PROSITE-ProRule" id="PRU00464"/>
    </source>
</evidence>
<gene>
    <name evidence="3" type="ORF">L3V18_17050</name>
</gene>
<sequence length="115" mass="12616">MTDTIFHKIIRREIPADIVYEDDHLIAFRDIAPQAPVHVLFVPKTDIATLNDVRSDHAVIIGRLAVAAAGYAKAQGLAEDGYRLVMNCNEYGGQTVFQLHLHLLAGAQLGHFGTP</sequence>
<dbReference type="InterPro" id="IPR011146">
    <property type="entry name" value="HIT-like"/>
</dbReference>
<dbReference type="InterPro" id="IPR001310">
    <property type="entry name" value="Histidine_triad_HIT"/>
</dbReference>
<dbReference type="PROSITE" id="PS51084">
    <property type="entry name" value="HIT_2"/>
    <property type="match status" value="1"/>
</dbReference>
<evidence type="ECO:0000313" key="3">
    <source>
        <dbReference type="EMBL" id="MCF7223470.1"/>
    </source>
</evidence>
<dbReference type="SUPFAM" id="SSF54197">
    <property type="entry name" value="HIT-like"/>
    <property type="match status" value="1"/>
</dbReference>
<keyword evidence="4" id="KW-1185">Reference proteome</keyword>
<dbReference type="Pfam" id="PF01230">
    <property type="entry name" value="HIT"/>
    <property type="match status" value="1"/>
</dbReference>
<dbReference type="RefSeq" id="WP_237056510.1">
    <property type="nucleotide sequence ID" value="NZ_JAKJPO010000016.1"/>
</dbReference>
<name>A0ABS9HYM7_9GAMM</name>
<protein>
    <submittedName>
        <fullName evidence="3">Histidine triad nucleotide-binding protein</fullName>
    </submittedName>
</protein>
<comment type="caution">
    <text evidence="3">The sequence shown here is derived from an EMBL/GenBank/DDBJ whole genome shotgun (WGS) entry which is preliminary data.</text>
</comment>
<dbReference type="InterPro" id="IPR036265">
    <property type="entry name" value="HIT-like_sf"/>
</dbReference>
<reference evidence="3" key="2">
    <citation type="submission" date="2022-01" db="EMBL/GenBank/DDBJ databases">
        <authorList>
            <person name="Zhou L.Y."/>
        </authorList>
    </citation>
    <scope>NUCLEOTIDE SEQUENCE</scope>
    <source>
        <strain evidence="3">TLK-CK17</strain>
    </source>
</reference>
<feature type="domain" description="HIT" evidence="2">
    <location>
        <begin position="5"/>
        <end position="114"/>
    </location>
</feature>
<evidence type="ECO:0000259" key="2">
    <source>
        <dbReference type="PROSITE" id="PS51084"/>
    </source>
</evidence>
<dbReference type="Proteomes" id="UP001430796">
    <property type="component" value="Unassembled WGS sequence"/>
</dbReference>
<dbReference type="Gene3D" id="3.30.428.10">
    <property type="entry name" value="HIT-like"/>
    <property type="match status" value="1"/>
</dbReference>
<proteinExistence type="predicted"/>
<organism evidence="3 4">
    <name type="scientific">Marilutibacter chinensis</name>
    <dbReference type="NCBI Taxonomy" id="2912247"/>
    <lineage>
        <taxon>Bacteria</taxon>
        <taxon>Pseudomonadati</taxon>
        <taxon>Pseudomonadota</taxon>
        <taxon>Gammaproteobacteria</taxon>
        <taxon>Lysobacterales</taxon>
        <taxon>Lysobacteraceae</taxon>
        <taxon>Marilutibacter</taxon>
    </lineage>
</organism>
<reference evidence="3" key="1">
    <citation type="submission" date="2022-01" db="EMBL/GenBank/DDBJ databases">
        <title>Lysobacter chinensis sp. nov., a bacterium isolated from cow dung compost.</title>
        <authorList>
            <person name="Liu Y."/>
        </authorList>
    </citation>
    <scope>NUCLEOTIDE SEQUENCE</scope>
    <source>
        <strain evidence="3">TLK-CK17</strain>
    </source>
</reference>